<comment type="caution">
    <text evidence="9">The sequence shown here is derived from an EMBL/GenBank/DDBJ whole genome shotgun (WGS) entry which is preliminary data.</text>
</comment>
<dbReference type="PRINTS" id="PR00714">
    <property type="entry name" value="MAN6PISMRASE"/>
</dbReference>
<dbReference type="Pfam" id="PF20511">
    <property type="entry name" value="PMI_typeI_cat"/>
    <property type="match status" value="1"/>
</dbReference>
<name>A0ABP7C6Z6_9MICC</name>
<evidence type="ECO:0000256" key="5">
    <source>
        <dbReference type="ARBA" id="ARBA00022723"/>
    </source>
</evidence>
<dbReference type="InterPro" id="IPR016305">
    <property type="entry name" value="Mannose-6-P_Isomerase"/>
</dbReference>
<dbReference type="GO" id="GO:0016853">
    <property type="term" value="F:isomerase activity"/>
    <property type="evidence" value="ECO:0007669"/>
    <property type="project" value="UniProtKB-KW"/>
</dbReference>
<feature type="domain" description="Phosphomannose isomerase type I catalytic" evidence="8">
    <location>
        <begin position="1"/>
        <end position="150"/>
    </location>
</feature>
<accession>A0ABP7C6Z6</accession>
<dbReference type="InterPro" id="IPR011051">
    <property type="entry name" value="RmlC_Cupin_sf"/>
</dbReference>
<dbReference type="PANTHER" id="PTHR10309">
    <property type="entry name" value="MANNOSE-6-PHOSPHATE ISOMERASE"/>
    <property type="match status" value="1"/>
</dbReference>
<dbReference type="InterPro" id="IPR001250">
    <property type="entry name" value="Man6P_Isoase-1"/>
</dbReference>
<dbReference type="Gene3D" id="2.60.120.10">
    <property type="entry name" value="Jelly Rolls"/>
    <property type="match status" value="2"/>
</dbReference>
<protein>
    <recommendedName>
        <fullName evidence="4">mannose-6-phosphate isomerase</fullName>
        <ecNumber evidence="4">5.3.1.8</ecNumber>
    </recommendedName>
</protein>
<keyword evidence="6" id="KW-0862">Zinc</keyword>
<dbReference type="SUPFAM" id="SSF51182">
    <property type="entry name" value="RmlC-like cupins"/>
    <property type="match status" value="1"/>
</dbReference>
<organism evidence="9 10">
    <name type="scientific">Arthrobacter ginkgonis</name>
    <dbReference type="NCBI Taxonomy" id="1630594"/>
    <lineage>
        <taxon>Bacteria</taxon>
        <taxon>Bacillati</taxon>
        <taxon>Actinomycetota</taxon>
        <taxon>Actinomycetes</taxon>
        <taxon>Micrococcales</taxon>
        <taxon>Micrococcaceae</taxon>
        <taxon>Arthrobacter</taxon>
    </lineage>
</organism>
<keyword evidence="5" id="KW-0479">Metal-binding</keyword>
<comment type="similarity">
    <text evidence="3">Belongs to the mannose-6-phosphate isomerase type 1 family.</text>
</comment>
<evidence type="ECO:0000313" key="9">
    <source>
        <dbReference type="EMBL" id="GAA3679411.1"/>
    </source>
</evidence>
<dbReference type="EC" id="5.3.1.8" evidence="4"/>
<dbReference type="Proteomes" id="UP001500752">
    <property type="component" value="Unassembled WGS sequence"/>
</dbReference>
<comment type="cofactor">
    <cofactor evidence="2">
        <name>Zn(2+)</name>
        <dbReference type="ChEBI" id="CHEBI:29105"/>
    </cofactor>
</comment>
<evidence type="ECO:0000256" key="3">
    <source>
        <dbReference type="ARBA" id="ARBA00010772"/>
    </source>
</evidence>
<comment type="catalytic activity">
    <reaction evidence="1">
        <text>D-mannose 6-phosphate = D-fructose 6-phosphate</text>
        <dbReference type="Rhea" id="RHEA:12356"/>
        <dbReference type="ChEBI" id="CHEBI:58735"/>
        <dbReference type="ChEBI" id="CHEBI:61527"/>
        <dbReference type="EC" id="5.3.1.8"/>
    </reaction>
</comment>
<gene>
    <name evidence="9" type="primary">manA</name>
    <name evidence="9" type="ORF">GCM10023081_17020</name>
</gene>
<dbReference type="PANTHER" id="PTHR10309:SF0">
    <property type="entry name" value="MANNOSE-6-PHOSPHATE ISOMERASE"/>
    <property type="match status" value="1"/>
</dbReference>
<evidence type="ECO:0000256" key="6">
    <source>
        <dbReference type="ARBA" id="ARBA00022833"/>
    </source>
</evidence>
<evidence type="ECO:0000256" key="2">
    <source>
        <dbReference type="ARBA" id="ARBA00001947"/>
    </source>
</evidence>
<dbReference type="InterPro" id="IPR014710">
    <property type="entry name" value="RmlC-like_jellyroll"/>
</dbReference>
<evidence type="ECO:0000256" key="4">
    <source>
        <dbReference type="ARBA" id="ARBA00011956"/>
    </source>
</evidence>
<evidence type="ECO:0000259" key="8">
    <source>
        <dbReference type="Pfam" id="PF20511"/>
    </source>
</evidence>
<reference evidence="10" key="1">
    <citation type="journal article" date="2019" name="Int. J. Syst. Evol. Microbiol.">
        <title>The Global Catalogue of Microorganisms (GCM) 10K type strain sequencing project: providing services to taxonomists for standard genome sequencing and annotation.</title>
        <authorList>
            <consortium name="The Broad Institute Genomics Platform"/>
            <consortium name="The Broad Institute Genome Sequencing Center for Infectious Disease"/>
            <person name="Wu L."/>
            <person name="Ma J."/>
        </authorList>
    </citation>
    <scope>NUCLEOTIDE SEQUENCE [LARGE SCALE GENOMIC DNA]</scope>
    <source>
        <strain evidence="10">JCM 30742</strain>
    </source>
</reference>
<evidence type="ECO:0000313" key="10">
    <source>
        <dbReference type="Proteomes" id="UP001500752"/>
    </source>
</evidence>
<proteinExistence type="inferred from homology"/>
<dbReference type="InterPro" id="IPR018050">
    <property type="entry name" value="Pmannose_isomerase-type1_CS"/>
</dbReference>
<dbReference type="InterPro" id="IPR046457">
    <property type="entry name" value="PMI_typeI_cat"/>
</dbReference>
<evidence type="ECO:0000256" key="1">
    <source>
        <dbReference type="ARBA" id="ARBA00000757"/>
    </source>
</evidence>
<dbReference type="Gene3D" id="1.10.441.10">
    <property type="entry name" value="Phosphomannose Isomerase, domain 2"/>
    <property type="match status" value="1"/>
</dbReference>
<sequence length="417" mass="42989">MYRLSNTVRDYAWGSHDALADLLGRVPTGAPEAEMWIGAHPLAPSVAIGPDGTSTPLDELLASAPQSLLGAEAAARFGRLPFLAKVLAAAKPLSLQVHPTLEQARAGYAAEQAAGIAPESPQRNYKDDNHKPEMLYALTGFAALCGFRPVDEAAKLFEALAGSLAGDGTGAGEDALEAARHTAGLLRAGDRRAAFTFLLEAGDGVVPLVGAAAAAVGTDPALSADPGLAELPSLAGHYPGDPGVLVSLMLNHVRLEAGQAMYLPAGNVHAYLHGLGIEIMASSDNVLRGGLTGKHIDLPELLATVDFSDLGVPLCGPEVSELGQELYRPPFDEFQLQRVAVPSPAEAAADLAGGDVPIVQNGPVALVCIEGELLLDSPRGDLRVARGESVFIGADESPVIARPVDGHGALAFAFTIA</sequence>
<dbReference type="CDD" id="cd07011">
    <property type="entry name" value="cupin_PMI_type_I_N"/>
    <property type="match status" value="1"/>
</dbReference>
<keyword evidence="7 9" id="KW-0413">Isomerase</keyword>
<dbReference type="EMBL" id="BAABEO010000010">
    <property type="protein sequence ID" value="GAA3679411.1"/>
    <property type="molecule type" value="Genomic_DNA"/>
</dbReference>
<dbReference type="PIRSF" id="PIRSF001480">
    <property type="entry name" value="Mannose-6-phosphate_isomerase"/>
    <property type="match status" value="1"/>
</dbReference>
<evidence type="ECO:0000256" key="7">
    <source>
        <dbReference type="ARBA" id="ARBA00023235"/>
    </source>
</evidence>
<dbReference type="PROSITE" id="PS00965">
    <property type="entry name" value="PMI_I_1"/>
    <property type="match status" value="1"/>
</dbReference>
<keyword evidence="10" id="KW-1185">Reference proteome</keyword>
<dbReference type="RefSeq" id="WP_345150035.1">
    <property type="nucleotide sequence ID" value="NZ_BAABEO010000010.1"/>
</dbReference>
<dbReference type="NCBIfam" id="TIGR00218">
    <property type="entry name" value="manA"/>
    <property type="match status" value="1"/>
</dbReference>